<evidence type="ECO:0000313" key="2">
    <source>
        <dbReference type="EMBL" id="PIT98429.1"/>
    </source>
</evidence>
<protein>
    <submittedName>
        <fullName evidence="2">Uncharacterized protein</fullName>
    </submittedName>
</protein>
<organism evidence="2 3">
    <name type="scientific">Candidatus Andersenbacteria bacterium CG10_big_fil_rev_8_21_14_0_10_54_11</name>
    <dbReference type="NCBI Taxonomy" id="1974485"/>
    <lineage>
        <taxon>Bacteria</taxon>
        <taxon>Candidatus Anderseniibacteriota</taxon>
    </lineage>
</organism>
<reference evidence="3" key="1">
    <citation type="submission" date="2017-09" db="EMBL/GenBank/DDBJ databases">
        <title>Depth-based differentiation of microbial function through sediment-hosted aquifers and enrichment of novel symbionts in the deep terrestrial subsurface.</title>
        <authorList>
            <person name="Probst A.J."/>
            <person name="Ladd B."/>
            <person name="Jarett J.K."/>
            <person name="Geller-Mcgrath D.E."/>
            <person name="Sieber C.M.K."/>
            <person name="Emerson J.B."/>
            <person name="Anantharaman K."/>
            <person name="Thomas B.C."/>
            <person name="Malmstrom R."/>
            <person name="Stieglmeier M."/>
            <person name="Klingl A."/>
            <person name="Woyke T."/>
            <person name="Ryan C.M."/>
            <person name="Banfield J.F."/>
        </authorList>
    </citation>
    <scope>NUCLEOTIDE SEQUENCE [LARGE SCALE GENOMIC DNA]</scope>
</reference>
<proteinExistence type="predicted"/>
<gene>
    <name evidence="2" type="ORF">COT71_00870</name>
</gene>
<comment type="caution">
    <text evidence="2">The sequence shown here is derived from an EMBL/GenBank/DDBJ whole genome shotgun (WGS) entry which is preliminary data.</text>
</comment>
<feature type="compositionally biased region" description="Pro residues" evidence="1">
    <location>
        <begin position="280"/>
        <end position="290"/>
    </location>
</feature>
<dbReference type="EMBL" id="PEZP01000008">
    <property type="protein sequence ID" value="PIT98429.1"/>
    <property type="molecule type" value="Genomic_DNA"/>
</dbReference>
<name>A0A2M6X071_9BACT</name>
<dbReference type="Proteomes" id="UP000230731">
    <property type="component" value="Unassembled WGS sequence"/>
</dbReference>
<sequence length="290" mass="32156">MPNTPLPNYSHFITTPYGASFALPEKDQQTLFAVYRSFSPAIRAHLASDKTGSAIRTLAEQHGVPADQAAGAALALYLVIIRRNAAVLPQLLQDMLPLNKAQAAALAQALDDAIFSPIQDELNLYWQQVSEQEQQLFAAYHTLPTSVRDYLASDKTGDAIQAVLERHHMPTELSSKVSLAIFYTVADHRNLTNMLRGTLMVTRAEAEQLGQDILQTILAPIKEELEKHWQSVQSGRKTSLTTPSNEEDNRTPPAPLQKGKARGRASKNVVDLKKRRRPEPPVPPRMPRAE</sequence>
<feature type="region of interest" description="Disordered" evidence="1">
    <location>
        <begin position="229"/>
        <end position="290"/>
    </location>
</feature>
<evidence type="ECO:0000313" key="3">
    <source>
        <dbReference type="Proteomes" id="UP000230731"/>
    </source>
</evidence>
<dbReference type="AlphaFoldDB" id="A0A2M6X071"/>
<feature type="compositionally biased region" description="Polar residues" evidence="1">
    <location>
        <begin position="230"/>
        <end position="244"/>
    </location>
</feature>
<accession>A0A2M6X071</accession>
<evidence type="ECO:0000256" key="1">
    <source>
        <dbReference type="SAM" id="MobiDB-lite"/>
    </source>
</evidence>